<dbReference type="PATRIC" id="fig|1137280.3.peg.536"/>
<dbReference type="Proteomes" id="UP000035057">
    <property type="component" value="Unassembled WGS sequence"/>
</dbReference>
<accession>A0A072N3I6</accession>
<dbReference type="EMBL" id="ANIE01000003">
    <property type="protein sequence ID" value="KEF32086.1"/>
    <property type="molecule type" value="Genomic_DNA"/>
</dbReference>
<keyword evidence="2" id="KW-1185">Reference proteome</keyword>
<dbReference type="OrthoDB" id="5397661at2"/>
<sequence>MTHRVQRSAPCRLLIPIIILLIAGQTGYASEPEVVTIEGIKVRGDQEMPTVMYLVPWQEPVVDGLDATDERLMMEPGHEGLDRYEFQRRVRYHQVFREQAERTSQGQSRD</sequence>
<dbReference type="AlphaFoldDB" id="A0A072N3I6"/>
<dbReference type="STRING" id="1137280.D777_00720"/>
<evidence type="ECO:0000313" key="1">
    <source>
        <dbReference type="EMBL" id="KEF32086.1"/>
    </source>
</evidence>
<name>A0A072N3I6_9GAMM</name>
<reference evidence="1 2" key="1">
    <citation type="submission" date="2012-12" db="EMBL/GenBank/DDBJ databases">
        <title>Genome assembly of Marinobacter sp. AK21.</title>
        <authorList>
            <person name="Khatri I."/>
            <person name="Kumar R."/>
            <person name="Vaidya B."/>
            <person name="Subramanian S."/>
            <person name="Pinnaka A."/>
        </authorList>
    </citation>
    <scope>NUCLEOTIDE SEQUENCE [LARGE SCALE GENOMIC DNA]</scope>
    <source>
        <strain evidence="1 2">AK21</strain>
    </source>
</reference>
<evidence type="ECO:0000313" key="2">
    <source>
        <dbReference type="Proteomes" id="UP000035057"/>
    </source>
</evidence>
<dbReference type="RefSeq" id="WP_051668924.1">
    <property type="nucleotide sequence ID" value="NZ_ANIE01000003.1"/>
</dbReference>
<comment type="caution">
    <text evidence="1">The sequence shown here is derived from an EMBL/GenBank/DDBJ whole genome shotgun (WGS) entry which is preliminary data.</text>
</comment>
<gene>
    <name evidence="1" type="ORF">D777_00720</name>
</gene>
<protein>
    <submittedName>
        <fullName evidence="1">Uncharacterized protein</fullName>
    </submittedName>
</protein>
<proteinExistence type="predicted"/>
<organism evidence="1 2">
    <name type="scientific">Marinobacter nitratireducens</name>
    <dbReference type="NCBI Taxonomy" id="1137280"/>
    <lineage>
        <taxon>Bacteria</taxon>
        <taxon>Pseudomonadati</taxon>
        <taxon>Pseudomonadota</taxon>
        <taxon>Gammaproteobacteria</taxon>
        <taxon>Pseudomonadales</taxon>
        <taxon>Marinobacteraceae</taxon>
        <taxon>Marinobacter</taxon>
    </lineage>
</organism>